<evidence type="ECO:0000313" key="7">
    <source>
        <dbReference type="EMBL" id="PHN03033.1"/>
    </source>
</evidence>
<keyword evidence="4 5" id="KW-0413">Isomerase</keyword>
<dbReference type="Proteomes" id="UP000223913">
    <property type="component" value="Unassembled WGS sequence"/>
</dbReference>
<evidence type="ECO:0000256" key="2">
    <source>
        <dbReference type="ARBA" id="ARBA00007365"/>
    </source>
</evidence>
<dbReference type="EC" id="5.2.1.8" evidence="5"/>
<evidence type="ECO:0000256" key="1">
    <source>
        <dbReference type="ARBA" id="ARBA00002388"/>
    </source>
</evidence>
<organism evidence="7 8">
    <name type="scientific">Flavilitoribacter nigricans (strain ATCC 23147 / DSM 23189 / NBRC 102662 / NCIMB 1420 / SS-2)</name>
    <name type="common">Lewinella nigricans</name>
    <dbReference type="NCBI Taxonomy" id="1122177"/>
    <lineage>
        <taxon>Bacteria</taxon>
        <taxon>Pseudomonadati</taxon>
        <taxon>Bacteroidota</taxon>
        <taxon>Saprospiria</taxon>
        <taxon>Saprospirales</taxon>
        <taxon>Lewinellaceae</taxon>
        <taxon>Flavilitoribacter</taxon>
    </lineage>
</organism>
<reference evidence="7 8" key="1">
    <citation type="submission" date="2017-10" db="EMBL/GenBank/DDBJ databases">
        <title>The draft genome sequence of Lewinella nigricans NBRC 102662.</title>
        <authorList>
            <person name="Wang K."/>
        </authorList>
    </citation>
    <scope>NUCLEOTIDE SEQUENCE [LARGE SCALE GENOMIC DNA]</scope>
    <source>
        <strain evidence="7 8">NBRC 102662</strain>
    </source>
</reference>
<keyword evidence="8" id="KW-1185">Reference proteome</keyword>
<comment type="function">
    <text evidence="1 5">PPIases accelerate the folding of proteins. It catalyzes the cis-trans isomerization of proline imidic peptide bonds in oligopeptides.</text>
</comment>
<evidence type="ECO:0000259" key="6">
    <source>
        <dbReference type="PROSITE" id="PS50072"/>
    </source>
</evidence>
<dbReference type="InterPro" id="IPR029000">
    <property type="entry name" value="Cyclophilin-like_dom_sf"/>
</dbReference>
<dbReference type="PROSITE" id="PS00170">
    <property type="entry name" value="CSA_PPIASE_1"/>
    <property type="match status" value="1"/>
</dbReference>
<dbReference type="AlphaFoldDB" id="A0A2D0N5I8"/>
<dbReference type="PROSITE" id="PS50072">
    <property type="entry name" value="CSA_PPIASE_2"/>
    <property type="match status" value="1"/>
</dbReference>
<dbReference type="PIRSF" id="PIRSF001467">
    <property type="entry name" value="Peptidylpro_ismrse"/>
    <property type="match status" value="1"/>
</dbReference>
<dbReference type="InterPro" id="IPR020892">
    <property type="entry name" value="Cyclophilin-type_PPIase_CS"/>
</dbReference>
<dbReference type="OrthoDB" id="9807797at2"/>
<name>A0A2D0N5I8_FLAN2</name>
<keyword evidence="3 5" id="KW-0697">Rotamase</keyword>
<dbReference type="Pfam" id="PF00160">
    <property type="entry name" value="Pro_isomerase"/>
    <property type="match status" value="1"/>
</dbReference>
<feature type="signal peptide" evidence="5">
    <location>
        <begin position="1"/>
        <end position="21"/>
    </location>
</feature>
<evidence type="ECO:0000256" key="5">
    <source>
        <dbReference type="RuleBase" id="RU363019"/>
    </source>
</evidence>
<dbReference type="InterPro" id="IPR024936">
    <property type="entry name" value="Cyclophilin-type_PPIase"/>
</dbReference>
<sequence>MRNIWLGIGLLLMLGFSSCQKDEFTHAEIMTDFGNIEVILYNSTPKHRDNFIKLANEGYYDDLLFHRVVNGFMIQGGDPDSKNAAPGQSLGRGGPGYQIDAEIGAPHFRGALAAARDGNPLKKSSGSQFYIVQGRPVTEEALTQMENQKSLKYSPEQRQVYVNDGGSPFLDGDYTVFGEVVSGMEVIDKIAELNTDSNNRPTEDVRMKVRILE</sequence>
<dbReference type="RefSeq" id="WP_099153475.1">
    <property type="nucleotide sequence ID" value="NZ_PDUD01000034.1"/>
</dbReference>
<proteinExistence type="inferred from homology"/>
<dbReference type="Gene3D" id="2.40.100.10">
    <property type="entry name" value="Cyclophilin-like"/>
    <property type="match status" value="1"/>
</dbReference>
<evidence type="ECO:0000313" key="8">
    <source>
        <dbReference type="Proteomes" id="UP000223913"/>
    </source>
</evidence>
<feature type="domain" description="PPIase cyclophilin-type" evidence="6">
    <location>
        <begin position="34"/>
        <end position="207"/>
    </location>
</feature>
<dbReference type="SUPFAM" id="SSF50891">
    <property type="entry name" value="Cyclophilin-like"/>
    <property type="match status" value="1"/>
</dbReference>
<dbReference type="PRINTS" id="PR00153">
    <property type="entry name" value="CSAPPISMRASE"/>
</dbReference>
<dbReference type="PROSITE" id="PS51257">
    <property type="entry name" value="PROKAR_LIPOPROTEIN"/>
    <property type="match status" value="1"/>
</dbReference>
<dbReference type="InterPro" id="IPR002130">
    <property type="entry name" value="Cyclophilin-type_PPIase_dom"/>
</dbReference>
<dbReference type="GO" id="GO:0006457">
    <property type="term" value="P:protein folding"/>
    <property type="evidence" value="ECO:0007669"/>
    <property type="project" value="InterPro"/>
</dbReference>
<dbReference type="PANTHER" id="PTHR45625:SF4">
    <property type="entry name" value="PEPTIDYLPROLYL ISOMERASE DOMAIN AND WD REPEAT-CONTAINING PROTEIN 1"/>
    <property type="match status" value="1"/>
</dbReference>
<gene>
    <name evidence="7" type="ORF">CRP01_28530</name>
</gene>
<keyword evidence="5" id="KW-0732">Signal</keyword>
<comment type="catalytic activity">
    <reaction evidence="5">
        <text>[protein]-peptidylproline (omega=180) = [protein]-peptidylproline (omega=0)</text>
        <dbReference type="Rhea" id="RHEA:16237"/>
        <dbReference type="Rhea" id="RHEA-COMP:10747"/>
        <dbReference type="Rhea" id="RHEA-COMP:10748"/>
        <dbReference type="ChEBI" id="CHEBI:83833"/>
        <dbReference type="ChEBI" id="CHEBI:83834"/>
        <dbReference type="EC" id="5.2.1.8"/>
    </reaction>
</comment>
<dbReference type="EMBL" id="PDUD01000034">
    <property type="protein sequence ID" value="PHN03033.1"/>
    <property type="molecule type" value="Genomic_DNA"/>
</dbReference>
<feature type="chain" id="PRO_5011821555" description="Peptidyl-prolyl cis-trans isomerase" evidence="5">
    <location>
        <begin position="22"/>
        <end position="213"/>
    </location>
</feature>
<dbReference type="InterPro" id="IPR044666">
    <property type="entry name" value="Cyclophilin_A-like"/>
</dbReference>
<dbReference type="PANTHER" id="PTHR45625">
    <property type="entry name" value="PEPTIDYL-PROLYL CIS-TRANS ISOMERASE-RELATED"/>
    <property type="match status" value="1"/>
</dbReference>
<protein>
    <recommendedName>
        <fullName evidence="5">Peptidyl-prolyl cis-trans isomerase</fullName>
        <shortName evidence="5">PPIase</shortName>
        <ecNumber evidence="5">5.2.1.8</ecNumber>
    </recommendedName>
</protein>
<comment type="caution">
    <text evidence="7">The sequence shown here is derived from an EMBL/GenBank/DDBJ whole genome shotgun (WGS) entry which is preliminary data.</text>
</comment>
<comment type="similarity">
    <text evidence="2 5">Belongs to the cyclophilin-type PPIase family.</text>
</comment>
<evidence type="ECO:0000256" key="3">
    <source>
        <dbReference type="ARBA" id="ARBA00023110"/>
    </source>
</evidence>
<accession>A0A2D0N5I8</accession>
<dbReference type="CDD" id="cd00317">
    <property type="entry name" value="cyclophilin"/>
    <property type="match status" value="1"/>
</dbReference>
<dbReference type="GO" id="GO:0003755">
    <property type="term" value="F:peptidyl-prolyl cis-trans isomerase activity"/>
    <property type="evidence" value="ECO:0007669"/>
    <property type="project" value="UniProtKB-UniRule"/>
</dbReference>
<evidence type="ECO:0000256" key="4">
    <source>
        <dbReference type="ARBA" id="ARBA00023235"/>
    </source>
</evidence>